<dbReference type="PANTHER" id="PTHR16502">
    <property type="entry name" value="KERATINOCYTE-ASSOCIATED TRANSMEMBRANE PROTEIN 2"/>
    <property type="match status" value="1"/>
</dbReference>
<keyword evidence="2" id="KW-0812">Transmembrane</keyword>
<dbReference type="Pfam" id="PF17818">
    <property type="entry name" value="KCT2"/>
    <property type="match status" value="1"/>
</dbReference>
<dbReference type="Proteomes" id="UP000695007">
    <property type="component" value="Unplaced"/>
</dbReference>
<name>A0AAJ7DVI1_9HYME</name>
<keyword evidence="2" id="KW-1133">Transmembrane helix</keyword>
<sequence length="493" mass="56246">MSVNVKKTMETTNIRKCLTIAFIIGSAHFSTVASDAVEQKMIIDTINYCDALTVLHESSYMSKCSEIPFPTTFKENDIDLALCMMIFDTMNKICQNIIYKEYKITIPDTVKKLDDSIRKFEPKSSDYDSFIANLCKTMVSVFNNWGASDVKSDPSVDPYSKYVSGILFEQHECGYTCHKPNNTVNPLCMIFLWFNELLSNVKRPKAITLITKNVENSAVTSNNIIHKDLSTLENTKNSHISIIQQKIEKIEVRTSPLNKASTKRTENKLSTDSEKADHSKVSSVNNNEYSSKKDSEIHTMEDKQRTGPIFSMKEKVIVITYKPSENLMENPNNIYQPEEINSDKVLISKEDQQIKKINQNKDDEVDEHDGGNDLKESISNIDDEMFSSRNFGDQQGLPQDIKKSYPPLSVIKEEDESHFFTYFSIITLICIGLYIGYHNKQKILAMVLEGRRSRRGRSGSRRRPSTANYHKLDCNLEEAVTSQCNSNVTHIIY</sequence>
<evidence type="ECO:0000256" key="2">
    <source>
        <dbReference type="SAM" id="Phobius"/>
    </source>
</evidence>
<dbReference type="InterPro" id="IPR037645">
    <property type="entry name" value="KCT2"/>
</dbReference>
<dbReference type="PANTHER" id="PTHR16502:SF0">
    <property type="entry name" value="KERATINOCYTE-ASSOCIATED TRANSMEMBRANE PROTEIN 2"/>
    <property type="match status" value="1"/>
</dbReference>
<feature type="region of interest" description="Disordered" evidence="1">
    <location>
        <begin position="254"/>
        <end position="301"/>
    </location>
</feature>
<organism evidence="3 4">
    <name type="scientific">Ceratosolen solmsi marchali</name>
    <dbReference type="NCBI Taxonomy" id="326594"/>
    <lineage>
        <taxon>Eukaryota</taxon>
        <taxon>Metazoa</taxon>
        <taxon>Ecdysozoa</taxon>
        <taxon>Arthropoda</taxon>
        <taxon>Hexapoda</taxon>
        <taxon>Insecta</taxon>
        <taxon>Pterygota</taxon>
        <taxon>Neoptera</taxon>
        <taxon>Endopterygota</taxon>
        <taxon>Hymenoptera</taxon>
        <taxon>Apocrita</taxon>
        <taxon>Proctotrupomorpha</taxon>
        <taxon>Chalcidoidea</taxon>
        <taxon>Agaonidae</taxon>
        <taxon>Agaoninae</taxon>
        <taxon>Ceratosolen</taxon>
    </lineage>
</organism>
<dbReference type="RefSeq" id="XP_011497938.1">
    <property type="nucleotide sequence ID" value="XM_011499636.1"/>
</dbReference>
<evidence type="ECO:0000313" key="4">
    <source>
        <dbReference type="RefSeq" id="XP_011497938.1"/>
    </source>
</evidence>
<feature type="transmembrane region" description="Helical" evidence="2">
    <location>
        <begin position="419"/>
        <end position="437"/>
    </location>
</feature>
<gene>
    <name evidence="4" type="primary">LOC105362245</name>
</gene>
<reference evidence="4" key="1">
    <citation type="submission" date="2025-08" db="UniProtKB">
        <authorList>
            <consortium name="RefSeq"/>
        </authorList>
    </citation>
    <scope>IDENTIFICATION</scope>
</reference>
<protein>
    <submittedName>
        <fullName evidence="4">Trans-Golgi network integral membrane protein TGN38-like</fullName>
    </submittedName>
</protein>
<evidence type="ECO:0000256" key="1">
    <source>
        <dbReference type="SAM" id="MobiDB-lite"/>
    </source>
</evidence>
<keyword evidence="3" id="KW-1185">Reference proteome</keyword>
<accession>A0AAJ7DVI1</accession>
<evidence type="ECO:0000313" key="3">
    <source>
        <dbReference type="Proteomes" id="UP000695007"/>
    </source>
</evidence>
<dbReference type="GeneID" id="105362245"/>
<feature type="compositionally biased region" description="Basic and acidic residues" evidence="1">
    <location>
        <begin position="290"/>
        <end position="301"/>
    </location>
</feature>
<dbReference type="AlphaFoldDB" id="A0AAJ7DVI1"/>
<keyword evidence="2" id="KW-0472">Membrane</keyword>
<proteinExistence type="predicted"/>
<feature type="compositionally biased region" description="Basic and acidic residues" evidence="1">
    <location>
        <begin position="263"/>
        <end position="280"/>
    </location>
</feature>
<dbReference type="KEGG" id="csol:105362245"/>